<evidence type="ECO:0000313" key="2">
    <source>
        <dbReference type="Proteomes" id="UP000828048"/>
    </source>
</evidence>
<accession>A0ACB7ZF58</accession>
<comment type="caution">
    <text evidence="1">The sequence shown here is derived from an EMBL/GenBank/DDBJ whole genome shotgun (WGS) entry which is preliminary data.</text>
</comment>
<proteinExistence type="predicted"/>
<organism evidence="1 2">
    <name type="scientific">Vaccinium darrowii</name>
    <dbReference type="NCBI Taxonomy" id="229202"/>
    <lineage>
        <taxon>Eukaryota</taxon>
        <taxon>Viridiplantae</taxon>
        <taxon>Streptophyta</taxon>
        <taxon>Embryophyta</taxon>
        <taxon>Tracheophyta</taxon>
        <taxon>Spermatophyta</taxon>
        <taxon>Magnoliopsida</taxon>
        <taxon>eudicotyledons</taxon>
        <taxon>Gunneridae</taxon>
        <taxon>Pentapetalae</taxon>
        <taxon>asterids</taxon>
        <taxon>Ericales</taxon>
        <taxon>Ericaceae</taxon>
        <taxon>Vaccinioideae</taxon>
        <taxon>Vaccinieae</taxon>
        <taxon>Vaccinium</taxon>
    </lineage>
</organism>
<gene>
    <name evidence="1" type="ORF">Vadar_020508</name>
</gene>
<protein>
    <submittedName>
        <fullName evidence="1">Uncharacterized protein</fullName>
    </submittedName>
</protein>
<dbReference type="Proteomes" id="UP000828048">
    <property type="component" value="Chromosome 12"/>
</dbReference>
<dbReference type="EMBL" id="CM037162">
    <property type="protein sequence ID" value="KAH7863667.1"/>
    <property type="molecule type" value="Genomic_DNA"/>
</dbReference>
<name>A0ACB7ZF58_9ERIC</name>
<keyword evidence="2" id="KW-1185">Reference proteome</keyword>
<sequence>MDGRTLPTSKSIKNPNAPQGVPINVSGISSQQKKEEAVVPVLSGVSTQQMKDVDVVTNVFSISGLGVDEKAMALVIPTLVKWNREEKESFRKDTKIFDKELLFERLNEGHLEQLEYEFLRFMRVVVLWTMHPWERDARLIKDALSRNDPKSYNVVIEIACTRKSEEFLGVRRAYHSLFGCSIEEDIYPEATLEKKEEDPGYQARTFDRKLLLALVSTYRYEGRMVHEDIAKSEAETLHTAIKNRNLVEKSAAETHRTAIEMRNLVEEEEVVRILSTRSEHHLKSVFKHYSDKFLSGKTIDEDVVGPPSLKQTVQCLSAPQTYFSKVLDAALKPYANENAKEGLVRVIATRADVDIGKITDEYRNEYGVSLAQKIEQIAKGNFKDFLLTMLARGQSS</sequence>
<evidence type="ECO:0000313" key="1">
    <source>
        <dbReference type="EMBL" id="KAH7863667.1"/>
    </source>
</evidence>
<reference evidence="1 2" key="1">
    <citation type="journal article" date="2021" name="Hortic Res">
        <title>High-quality reference genome and annotation aids understanding of berry development for evergreen blueberry (Vaccinium darrowii).</title>
        <authorList>
            <person name="Yu J."/>
            <person name="Hulse-Kemp A.M."/>
            <person name="Babiker E."/>
            <person name="Staton M."/>
        </authorList>
    </citation>
    <scope>NUCLEOTIDE SEQUENCE [LARGE SCALE GENOMIC DNA]</scope>
    <source>
        <strain evidence="2">cv. NJ 8807/NJ 8810</strain>
        <tissue evidence="1">Young leaf</tissue>
    </source>
</reference>